<dbReference type="EMBL" id="HG326223">
    <property type="protein sequence ID" value="CDG15117.1"/>
    <property type="molecule type" value="Genomic_DNA"/>
</dbReference>
<dbReference type="Proteomes" id="UP000018979">
    <property type="component" value="Chromosome I"/>
</dbReference>
<reference evidence="2" key="2">
    <citation type="submission" date="2013-11" db="EMBL/GenBank/DDBJ databases">
        <title>Genome sequences of clinical and environmental isolates of Serratia marcescens.</title>
        <authorList>
            <person name="Iguchi A."/>
            <person name="Komatsu H."/>
            <person name="Nagaya Y."/>
            <person name="Ogura Y."/>
            <person name="Katsura K."/>
            <person name="Kurokawa K."/>
            <person name="Ooka T."/>
            <person name="Hattori M."/>
            <person name="Gotoh N."/>
            <person name="Thomson N."/>
            <person name="Hayashi T."/>
        </authorList>
    </citation>
    <scope>NUCLEOTIDE SEQUENCE [LARGE SCALE GENOMIC DNA]</scope>
    <source>
        <strain evidence="2">Db11</strain>
    </source>
</reference>
<gene>
    <name evidence="1" type="ORF">SMDB11_4557</name>
</gene>
<evidence type="ECO:0000313" key="2">
    <source>
        <dbReference type="Proteomes" id="UP000018979"/>
    </source>
</evidence>
<reference evidence="1 2" key="3">
    <citation type="journal article" date="2014" name="Genome Biol. Evol.">
        <title>Genome evolution and plasticity of Serratia marcescens, an important multidrug-resistant nosocomial pathogen.</title>
        <authorList>
            <person name="Iguchi A."/>
            <person name="Nagaya Y."/>
            <person name="Pradel E."/>
            <person name="Ooka T."/>
            <person name="Ogura Y."/>
            <person name="Katsura K."/>
            <person name="Kurokawa K."/>
            <person name="Oshima K."/>
            <person name="Hattori M."/>
            <person name="Parkhill J."/>
            <person name="Sebaihia M."/>
            <person name="Coulthurst S.J."/>
            <person name="Gotoh N."/>
            <person name="Thomson N.R."/>
            <person name="Ewbank J.J."/>
            <person name="Hayashi T."/>
        </authorList>
    </citation>
    <scope>NUCLEOTIDE SEQUENCE [LARGE SCALE GENOMIC DNA]</scope>
    <source>
        <strain evidence="1 2">Db11</strain>
    </source>
</reference>
<name>A0ABC9IQU4_SERMA</name>
<accession>A0ABC9IQU4</accession>
<protein>
    <submittedName>
        <fullName evidence="1">Plasmid transcriptional repressor</fullName>
    </submittedName>
</protein>
<dbReference type="KEGG" id="smac:SMDB11_4557"/>
<sequence>MLSQMNLRFPKSLIAALKNRAAAETVPVNTLAERLLQQTLATSVAGDEYRALCAAPYTTLGQLYRKVVRAETVDGQALSRAELRWLFSQAQIAYRDGRGPVNRAPLSALLLITDALLEAAVGGGLDVDPHYYRRTFGLRGEDWLQALRDRFTATHTPPAGSAEFFARPLASGVLNLDDFSDEALARACTPVRLRAIFPLAVAAQRADDPALAEYLALTAPFVERLQLIAVAGELRATVEIVAGQGAYPGADDSLPPFLSLHIGGAVFQSTFGWPVFAELRRLLRARQHGDRTRSYQGRHVSLHVPESGDIGLVLPNLRLQLAPDTFTAFEAELLTQLEHPAATAALAELAALYGDL</sequence>
<proteinExistence type="predicted"/>
<dbReference type="RefSeq" id="WP_025305065.1">
    <property type="nucleotide sequence ID" value="NZ_HG326223.1"/>
</dbReference>
<reference evidence="1 2" key="1">
    <citation type="submission" date="2013-06" db="EMBL/GenBank/DDBJ databases">
        <authorList>
            <person name="Aslett M."/>
        </authorList>
    </citation>
    <scope>NUCLEOTIDE SEQUENCE [LARGE SCALE GENOMIC DNA]</scope>
    <source>
        <strain evidence="1 2">Db11</strain>
    </source>
</reference>
<dbReference type="AlphaFoldDB" id="A0ABC9IQU4"/>
<organism evidence="1 2">
    <name type="scientific">Serratia marcescens subsp. marcescens Db11</name>
    <dbReference type="NCBI Taxonomy" id="273526"/>
    <lineage>
        <taxon>Bacteria</taxon>
        <taxon>Pseudomonadati</taxon>
        <taxon>Pseudomonadota</taxon>
        <taxon>Gammaproteobacteria</taxon>
        <taxon>Enterobacterales</taxon>
        <taxon>Yersiniaceae</taxon>
        <taxon>Serratia</taxon>
    </lineage>
</organism>
<evidence type="ECO:0000313" key="1">
    <source>
        <dbReference type="EMBL" id="CDG15117.1"/>
    </source>
</evidence>